<evidence type="ECO:0000256" key="5">
    <source>
        <dbReference type="SAM" id="Phobius"/>
    </source>
</evidence>
<evidence type="ECO:0000256" key="3">
    <source>
        <dbReference type="ARBA" id="ARBA00022989"/>
    </source>
</evidence>
<organism evidence="7 8">
    <name type="scientific">Schaalia naturae</name>
    <dbReference type="NCBI Taxonomy" id="635203"/>
    <lineage>
        <taxon>Bacteria</taxon>
        <taxon>Bacillati</taxon>
        <taxon>Actinomycetota</taxon>
        <taxon>Actinomycetes</taxon>
        <taxon>Actinomycetales</taxon>
        <taxon>Actinomycetaceae</taxon>
        <taxon>Schaalia</taxon>
    </lineage>
</organism>
<name>A0ABW2SNE0_9ACTO</name>
<dbReference type="EMBL" id="JBHTEF010000001">
    <property type="protein sequence ID" value="MFC7581652.1"/>
    <property type="molecule type" value="Genomic_DNA"/>
</dbReference>
<evidence type="ECO:0000259" key="6">
    <source>
        <dbReference type="Pfam" id="PF01061"/>
    </source>
</evidence>
<dbReference type="PANTHER" id="PTHR43229">
    <property type="entry name" value="NODULATION PROTEIN J"/>
    <property type="match status" value="1"/>
</dbReference>
<comment type="subcellular location">
    <subcellularLocation>
        <location evidence="1">Membrane</location>
        <topology evidence="1">Multi-pass membrane protein</topology>
    </subcellularLocation>
</comment>
<dbReference type="Pfam" id="PF01061">
    <property type="entry name" value="ABC2_membrane"/>
    <property type="match status" value="1"/>
</dbReference>
<evidence type="ECO:0000313" key="7">
    <source>
        <dbReference type="EMBL" id="MFC7581652.1"/>
    </source>
</evidence>
<keyword evidence="4 5" id="KW-0472">Membrane</keyword>
<dbReference type="InterPro" id="IPR051784">
    <property type="entry name" value="Nod_factor_ABC_transporter"/>
</dbReference>
<protein>
    <submittedName>
        <fullName evidence="7">ABC transporter permease</fullName>
    </submittedName>
</protein>
<dbReference type="InterPro" id="IPR013525">
    <property type="entry name" value="ABC2_TM"/>
</dbReference>
<feature type="transmembrane region" description="Helical" evidence="5">
    <location>
        <begin position="116"/>
        <end position="137"/>
    </location>
</feature>
<reference evidence="8" key="1">
    <citation type="journal article" date="2019" name="Int. J. Syst. Evol. Microbiol.">
        <title>The Global Catalogue of Microorganisms (GCM) 10K type strain sequencing project: providing services to taxonomists for standard genome sequencing and annotation.</title>
        <authorList>
            <consortium name="The Broad Institute Genomics Platform"/>
            <consortium name="The Broad Institute Genome Sequencing Center for Infectious Disease"/>
            <person name="Wu L."/>
            <person name="Ma J."/>
        </authorList>
    </citation>
    <scope>NUCLEOTIDE SEQUENCE [LARGE SCALE GENOMIC DNA]</scope>
    <source>
        <strain evidence="8">CCUG 56698</strain>
    </source>
</reference>
<evidence type="ECO:0000256" key="2">
    <source>
        <dbReference type="ARBA" id="ARBA00022692"/>
    </source>
</evidence>
<feature type="transmembrane region" description="Helical" evidence="5">
    <location>
        <begin position="73"/>
        <end position="95"/>
    </location>
</feature>
<evidence type="ECO:0000256" key="1">
    <source>
        <dbReference type="ARBA" id="ARBA00004141"/>
    </source>
</evidence>
<feature type="transmembrane region" description="Helical" evidence="5">
    <location>
        <begin position="236"/>
        <end position="256"/>
    </location>
</feature>
<keyword evidence="8" id="KW-1185">Reference proteome</keyword>
<keyword evidence="3 5" id="KW-1133">Transmembrane helix</keyword>
<accession>A0ABW2SNE0</accession>
<feature type="transmembrane region" description="Helical" evidence="5">
    <location>
        <begin position="180"/>
        <end position="201"/>
    </location>
</feature>
<feature type="domain" description="ABC-2 type transporter transmembrane" evidence="6">
    <location>
        <begin position="24"/>
        <end position="222"/>
    </location>
</feature>
<dbReference type="PANTHER" id="PTHR43229:SF2">
    <property type="entry name" value="NODULATION PROTEIN J"/>
    <property type="match status" value="1"/>
</dbReference>
<evidence type="ECO:0000313" key="8">
    <source>
        <dbReference type="Proteomes" id="UP001596527"/>
    </source>
</evidence>
<gene>
    <name evidence="7" type="ORF">ACFQWG_10650</name>
</gene>
<dbReference type="RefSeq" id="WP_380975139.1">
    <property type="nucleotide sequence ID" value="NZ_JBHTEF010000001.1"/>
</dbReference>
<sequence>MSAASAASPATRAPASPMRGAGRLAWYSFAKLVTNPFSLAFAIALPILMYLMFGANQDYSGIWAGHANVAATVLVNMALYGAVMTTSSAGANVSLERTSGVTRLFALTPLGPAAQIAARVLAGIGAAGVVIGVTYAFGALTGSRMEGPAWAMSALLLVVLAVLPTVLGLAAGFAVRSDGAFAATSIVTVLCSFLSGMFIPLEQMGSFFQSTAPWTPFHGIVQLVQLPLTGWDGFRWSWVANYAAWTLLFAGVAVWGQRRDTGR</sequence>
<feature type="transmembrane region" description="Helical" evidence="5">
    <location>
        <begin position="32"/>
        <end position="53"/>
    </location>
</feature>
<feature type="transmembrane region" description="Helical" evidence="5">
    <location>
        <begin position="149"/>
        <end position="173"/>
    </location>
</feature>
<comment type="caution">
    <text evidence="7">The sequence shown here is derived from an EMBL/GenBank/DDBJ whole genome shotgun (WGS) entry which is preliminary data.</text>
</comment>
<keyword evidence="2 5" id="KW-0812">Transmembrane</keyword>
<proteinExistence type="predicted"/>
<evidence type="ECO:0000256" key="4">
    <source>
        <dbReference type="ARBA" id="ARBA00023136"/>
    </source>
</evidence>
<dbReference type="Proteomes" id="UP001596527">
    <property type="component" value="Unassembled WGS sequence"/>
</dbReference>